<evidence type="ECO:0000256" key="3">
    <source>
        <dbReference type="ARBA" id="ARBA00022729"/>
    </source>
</evidence>
<dbReference type="AlphaFoldDB" id="A0A0C3D2X2"/>
<keyword evidence="7 11" id="KW-0326">Glycosidase</keyword>
<evidence type="ECO:0000256" key="13">
    <source>
        <dbReference type="SAM" id="SignalP"/>
    </source>
</evidence>
<dbReference type="OrthoDB" id="1546079at2759"/>
<dbReference type="InterPro" id="IPR050434">
    <property type="entry name" value="Glycosyl_hydrlase_28"/>
</dbReference>
<dbReference type="GO" id="GO:0005576">
    <property type="term" value="C:extracellular region"/>
    <property type="evidence" value="ECO:0007669"/>
    <property type="project" value="TreeGrafter"/>
</dbReference>
<evidence type="ECO:0000313" key="14">
    <source>
        <dbReference type="EMBL" id="KIM55125.1"/>
    </source>
</evidence>
<evidence type="ECO:0000313" key="15">
    <source>
        <dbReference type="Proteomes" id="UP000053989"/>
    </source>
</evidence>
<name>A0A0C3D2X2_9AGAM</name>
<keyword evidence="5 11" id="KW-0378">Hydrolase</keyword>
<dbReference type="GO" id="GO:0045490">
    <property type="term" value="P:pectin catabolic process"/>
    <property type="evidence" value="ECO:0007669"/>
    <property type="project" value="UniProtKB-ARBA"/>
</dbReference>
<evidence type="ECO:0000256" key="8">
    <source>
        <dbReference type="ARBA" id="ARBA00023316"/>
    </source>
</evidence>
<dbReference type="InterPro" id="IPR000743">
    <property type="entry name" value="Glyco_hydro_28"/>
</dbReference>
<evidence type="ECO:0000256" key="4">
    <source>
        <dbReference type="ARBA" id="ARBA00022737"/>
    </source>
</evidence>
<dbReference type="Gene3D" id="2.160.20.10">
    <property type="entry name" value="Single-stranded right-handed beta-helix, Pectin lyase-like"/>
    <property type="match status" value="1"/>
</dbReference>
<dbReference type="HOGENOM" id="CLU_040116_0_1_1"/>
<sequence length="365" mass="38189">MLFWLTLVSLFTFSAARPSSTKRSCVGEISSLSDVSSAVKCTTVNINSFTVPAGETFSLNLLDGTTVNVNGDIQFGNKTWSGPLFNVQGKNIQFNGNGHKWDGGGPYYWDGEGLGGSVTKPVAMMNIKISGTLFNMKVINSPAHAFHFFSQGALTVSGVTVDDSQGDKPNSKSNGKPAGHNTDGFDLNGDGFTIENCYIYNQDDCIAIKKGSNILLQGNYCSGGHGISIGSITTGNVVSGVTISGNTITNSQQALRIKTDKSATSGTVTDVVYKGNTADRISNFGVLISQSYPSDLGTPGNGVKISNISFSGGLTKIATESNADMVAVDCGEGSCTGTWDWSSLTTSGGKVGPYTNCDLITGFEQ</sequence>
<dbReference type="SMART" id="SM00710">
    <property type="entry name" value="PbH1"/>
    <property type="match status" value="5"/>
</dbReference>
<dbReference type="InterPro" id="IPR011050">
    <property type="entry name" value="Pectin_lyase_fold/virulence"/>
</dbReference>
<feature type="signal peptide" evidence="13">
    <location>
        <begin position="1"/>
        <end position="16"/>
    </location>
</feature>
<evidence type="ECO:0000256" key="6">
    <source>
        <dbReference type="ARBA" id="ARBA00023157"/>
    </source>
</evidence>
<evidence type="ECO:0000256" key="1">
    <source>
        <dbReference type="ARBA" id="ARBA00008834"/>
    </source>
</evidence>
<dbReference type="EMBL" id="KN822140">
    <property type="protein sequence ID" value="KIM55125.1"/>
    <property type="molecule type" value="Genomic_DNA"/>
</dbReference>
<evidence type="ECO:0000256" key="10">
    <source>
        <dbReference type="PROSITE-ProRule" id="PRU10052"/>
    </source>
</evidence>
<dbReference type="SUPFAM" id="SSF51126">
    <property type="entry name" value="Pectin lyase-like"/>
    <property type="match status" value="1"/>
</dbReference>
<accession>A0A0C3D2X2</accession>
<evidence type="ECO:0000256" key="11">
    <source>
        <dbReference type="RuleBase" id="RU361169"/>
    </source>
</evidence>
<dbReference type="InterPro" id="IPR006626">
    <property type="entry name" value="PbH1"/>
</dbReference>
<keyword evidence="15" id="KW-1185">Reference proteome</keyword>
<keyword evidence="3 13" id="KW-0732">Signal</keyword>
<feature type="active site" evidence="10">
    <location>
        <position position="225"/>
    </location>
</feature>
<dbReference type="PROSITE" id="PS00502">
    <property type="entry name" value="POLYGALACTURONASE"/>
    <property type="match status" value="1"/>
</dbReference>
<dbReference type="GO" id="GO:0071555">
    <property type="term" value="P:cell wall organization"/>
    <property type="evidence" value="ECO:0007669"/>
    <property type="project" value="UniProtKB-KW"/>
</dbReference>
<dbReference type="InterPro" id="IPR012334">
    <property type="entry name" value="Pectin_lyas_fold"/>
</dbReference>
<dbReference type="EC" id="3.2.1.15" evidence="2"/>
<evidence type="ECO:0000256" key="5">
    <source>
        <dbReference type="ARBA" id="ARBA00022801"/>
    </source>
</evidence>
<reference evidence="14 15" key="1">
    <citation type="submission" date="2014-04" db="EMBL/GenBank/DDBJ databases">
        <authorList>
            <consortium name="DOE Joint Genome Institute"/>
            <person name="Kuo A."/>
            <person name="Kohler A."/>
            <person name="Nagy L.G."/>
            <person name="Floudas D."/>
            <person name="Copeland A."/>
            <person name="Barry K.W."/>
            <person name="Cichocki N."/>
            <person name="Veneault-Fourrey C."/>
            <person name="LaButti K."/>
            <person name="Lindquist E.A."/>
            <person name="Lipzen A."/>
            <person name="Lundell T."/>
            <person name="Morin E."/>
            <person name="Murat C."/>
            <person name="Sun H."/>
            <person name="Tunlid A."/>
            <person name="Henrissat B."/>
            <person name="Grigoriev I.V."/>
            <person name="Hibbett D.S."/>
            <person name="Martin F."/>
            <person name="Nordberg H.P."/>
            <person name="Cantor M.N."/>
            <person name="Hua S.X."/>
        </authorList>
    </citation>
    <scope>NUCLEOTIDE SEQUENCE [LARGE SCALE GENOMIC DNA]</scope>
    <source>
        <strain evidence="14 15">Foug A</strain>
    </source>
</reference>
<organism evidence="14 15">
    <name type="scientific">Scleroderma citrinum Foug A</name>
    <dbReference type="NCBI Taxonomy" id="1036808"/>
    <lineage>
        <taxon>Eukaryota</taxon>
        <taxon>Fungi</taxon>
        <taxon>Dikarya</taxon>
        <taxon>Basidiomycota</taxon>
        <taxon>Agaricomycotina</taxon>
        <taxon>Agaricomycetes</taxon>
        <taxon>Agaricomycetidae</taxon>
        <taxon>Boletales</taxon>
        <taxon>Sclerodermatineae</taxon>
        <taxon>Sclerodermataceae</taxon>
        <taxon>Scleroderma</taxon>
    </lineage>
</organism>
<comment type="catalytic activity">
    <reaction evidence="9">
        <text>(1,4-alpha-D-galacturonosyl)n+m + H2O = (1,4-alpha-D-galacturonosyl)n + (1,4-alpha-D-galacturonosyl)m.</text>
        <dbReference type="EC" id="3.2.1.15"/>
    </reaction>
</comment>
<evidence type="ECO:0000256" key="9">
    <source>
        <dbReference type="ARBA" id="ARBA00034074"/>
    </source>
</evidence>
<evidence type="ECO:0000256" key="12">
    <source>
        <dbReference type="SAM" id="MobiDB-lite"/>
    </source>
</evidence>
<reference evidence="15" key="2">
    <citation type="submission" date="2015-01" db="EMBL/GenBank/DDBJ databases">
        <title>Evolutionary Origins and Diversification of the Mycorrhizal Mutualists.</title>
        <authorList>
            <consortium name="DOE Joint Genome Institute"/>
            <consortium name="Mycorrhizal Genomics Consortium"/>
            <person name="Kohler A."/>
            <person name="Kuo A."/>
            <person name="Nagy L.G."/>
            <person name="Floudas D."/>
            <person name="Copeland A."/>
            <person name="Barry K.W."/>
            <person name="Cichocki N."/>
            <person name="Veneault-Fourrey C."/>
            <person name="LaButti K."/>
            <person name="Lindquist E.A."/>
            <person name="Lipzen A."/>
            <person name="Lundell T."/>
            <person name="Morin E."/>
            <person name="Murat C."/>
            <person name="Riley R."/>
            <person name="Ohm R."/>
            <person name="Sun H."/>
            <person name="Tunlid A."/>
            <person name="Henrissat B."/>
            <person name="Grigoriev I.V."/>
            <person name="Hibbett D.S."/>
            <person name="Martin F."/>
        </authorList>
    </citation>
    <scope>NUCLEOTIDE SEQUENCE [LARGE SCALE GENOMIC DNA]</scope>
    <source>
        <strain evidence="15">Foug A</strain>
    </source>
</reference>
<dbReference type="Proteomes" id="UP000053989">
    <property type="component" value="Unassembled WGS sequence"/>
</dbReference>
<dbReference type="Pfam" id="PF00295">
    <property type="entry name" value="Glyco_hydro_28"/>
    <property type="match status" value="1"/>
</dbReference>
<feature type="region of interest" description="Disordered" evidence="12">
    <location>
        <begin position="160"/>
        <end position="182"/>
    </location>
</feature>
<feature type="chain" id="PRO_5002162970" description="endo-polygalacturonase" evidence="13">
    <location>
        <begin position="17"/>
        <end position="365"/>
    </location>
</feature>
<evidence type="ECO:0000256" key="7">
    <source>
        <dbReference type="ARBA" id="ARBA00023295"/>
    </source>
</evidence>
<keyword evidence="8" id="KW-0961">Cell wall biogenesis/degradation</keyword>
<keyword evidence="6" id="KW-1015">Disulfide bond</keyword>
<evidence type="ECO:0000256" key="2">
    <source>
        <dbReference type="ARBA" id="ARBA00012736"/>
    </source>
</evidence>
<protein>
    <recommendedName>
        <fullName evidence="2">endo-polygalacturonase</fullName>
        <ecNumber evidence="2">3.2.1.15</ecNumber>
    </recommendedName>
</protein>
<dbReference type="STRING" id="1036808.A0A0C3D2X2"/>
<dbReference type="InParanoid" id="A0A0C3D2X2"/>
<keyword evidence="4" id="KW-0677">Repeat</keyword>
<dbReference type="PANTHER" id="PTHR31884:SF1">
    <property type="entry name" value="POLYGALACTURONASE"/>
    <property type="match status" value="1"/>
</dbReference>
<proteinExistence type="inferred from homology"/>
<dbReference type="PANTHER" id="PTHR31884">
    <property type="entry name" value="POLYGALACTURONASE"/>
    <property type="match status" value="1"/>
</dbReference>
<dbReference type="GO" id="GO:0004650">
    <property type="term" value="F:polygalacturonase activity"/>
    <property type="evidence" value="ECO:0007669"/>
    <property type="project" value="UniProtKB-EC"/>
</dbReference>
<comment type="similarity">
    <text evidence="1 11">Belongs to the glycosyl hydrolase 28 family.</text>
</comment>
<gene>
    <name evidence="14" type="ORF">SCLCIDRAFT_312971</name>
</gene>